<dbReference type="PANTHER" id="PTHR43649:SF33">
    <property type="entry name" value="POLYGALACTURONAN_RHAMNOGALACTURONAN-BINDING PROTEIN YTCQ"/>
    <property type="match status" value="1"/>
</dbReference>
<keyword evidence="4" id="KW-0564">Palmitate</keyword>
<dbReference type="Proteomes" id="UP001057134">
    <property type="component" value="Chromosome"/>
</dbReference>
<dbReference type="PANTHER" id="PTHR43649">
    <property type="entry name" value="ARABINOSE-BINDING PROTEIN-RELATED"/>
    <property type="match status" value="1"/>
</dbReference>
<dbReference type="Pfam" id="PF01547">
    <property type="entry name" value="SBP_bac_1"/>
    <property type="match status" value="1"/>
</dbReference>
<reference evidence="7" key="2">
    <citation type="journal article" date="2021" name="J Anim Sci Technol">
        <title>Complete genome sequence of Paenibacillus konkukensis sp. nov. SK3146 as a potential probiotic strain.</title>
        <authorList>
            <person name="Jung H.I."/>
            <person name="Park S."/>
            <person name="Niu K.M."/>
            <person name="Lee S.W."/>
            <person name="Kothari D."/>
            <person name="Yi K.J."/>
            <person name="Kim S.K."/>
        </authorList>
    </citation>
    <scope>NUCLEOTIDE SEQUENCE</scope>
    <source>
        <strain evidence="7">SK3146</strain>
    </source>
</reference>
<evidence type="ECO:0000256" key="2">
    <source>
        <dbReference type="ARBA" id="ARBA00022729"/>
    </source>
</evidence>
<reference evidence="7" key="1">
    <citation type="submission" date="2018-02" db="EMBL/GenBank/DDBJ databases">
        <authorList>
            <person name="Kim S.-K."/>
            <person name="Jung H.-I."/>
            <person name="Lee S.-W."/>
        </authorList>
    </citation>
    <scope>NUCLEOTIDE SEQUENCE</scope>
    <source>
        <strain evidence="7">SK3146</strain>
    </source>
</reference>
<keyword evidence="8" id="KW-1185">Reference proteome</keyword>
<evidence type="ECO:0000256" key="3">
    <source>
        <dbReference type="ARBA" id="ARBA00023136"/>
    </source>
</evidence>
<dbReference type="InterPro" id="IPR050490">
    <property type="entry name" value="Bact_solute-bd_prot1"/>
</dbReference>
<evidence type="ECO:0000256" key="5">
    <source>
        <dbReference type="ARBA" id="ARBA00023288"/>
    </source>
</evidence>
<keyword evidence="5 7" id="KW-0449">Lipoprotein</keyword>
<evidence type="ECO:0000256" key="6">
    <source>
        <dbReference type="SAM" id="SignalP"/>
    </source>
</evidence>
<protein>
    <submittedName>
        <fullName evidence="7">Lipoprotein LipO</fullName>
    </submittedName>
</protein>
<feature type="signal peptide" evidence="6">
    <location>
        <begin position="1"/>
        <end position="21"/>
    </location>
</feature>
<proteinExistence type="predicted"/>
<dbReference type="PROSITE" id="PS51257">
    <property type="entry name" value="PROKAR_LIPOPROTEIN"/>
    <property type="match status" value="1"/>
</dbReference>
<keyword evidence="2 6" id="KW-0732">Signal</keyword>
<feature type="chain" id="PRO_5047233334" evidence="6">
    <location>
        <begin position="22"/>
        <end position="521"/>
    </location>
</feature>
<gene>
    <name evidence="7" type="primary">lipO_72</name>
    <name evidence="7" type="ORF">SK3146_05607</name>
</gene>
<accession>A0ABY4RX31</accession>
<dbReference type="RefSeq" id="WP_249861859.1">
    <property type="nucleotide sequence ID" value="NZ_CP027059.1"/>
</dbReference>
<evidence type="ECO:0000313" key="8">
    <source>
        <dbReference type="Proteomes" id="UP001057134"/>
    </source>
</evidence>
<dbReference type="InterPro" id="IPR006059">
    <property type="entry name" value="SBP"/>
</dbReference>
<sequence>MKPQKRLLAVTGITALALALAACSGKDAATAPADSAPDKGDKPVTLQFLRNGGFPEFPADGGEARQEILKALDKAGIKGIDYKVTIAAGDEYTTKLNLLASSGELPDYFDIDAKTLSRFIEQGLVKPIDEYLKQTPNLVKSIPKPYWDQVTYDGKIYAVPNGTRPEAFNTPSVTSILVRQDWLDNLNLKQPTTIGELHDVLKAFVTQDPDKNGKNDTVGFGATKTIQTNQALLTQFRSIFGAFGIAPTHWMESGGQIKKGMVLPETKQALAVLQQWYKEGLIDPDFPVMERKQLEEKIVGSKVGVWEDDGYLVNPQANPVAGSLVKATPSAKLSLIAPPKGPDGKQGFPETNAAASAPLRAMSAKAQNPEKLFQFLEWMASDTENGGFNYVTYGIEGKDFTFDKASNTITQTVSYADLYKRGYSNPIRMVFIIDRRWTTPEVRSALELAGKYVIPNQLWRTVQAELDYPDLEAKLWPEYLIKIITGVWPVEKYDEFVQKYYQQGGQQIEKQANEEWKKLKK</sequence>
<evidence type="ECO:0000256" key="4">
    <source>
        <dbReference type="ARBA" id="ARBA00023139"/>
    </source>
</evidence>
<name>A0ABY4RX31_9BACL</name>
<evidence type="ECO:0000256" key="1">
    <source>
        <dbReference type="ARBA" id="ARBA00022475"/>
    </source>
</evidence>
<organism evidence="7 8">
    <name type="scientific">Paenibacillus konkukensis</name>
    <dbReference type="NCBI Taxonomy" id="2020716"/>
    <lineage>
        <taxon>Bacteria</taxon>
        <taxon>Bacillati</taxon>
        <taxon>Bacillota</taxon>
        <taxon>Bacilli</taxon>
        <taxon>Bacillales</taxon>
        <taxon>Paenibacillaceae</taxon>
        <taxon>Paenibacillus</taxon>
    </lineage>
</organism>
<keyword evidence="1" id="KW-1003">Cell membrane</keyword>
<keyword evidence="3" id="KW-0472">Membrane</keyword>
<evidence type="ECO:0000313" key="7">
    <source>
        <dbReference type="EMBL" id="UQZ86314.1"/>
    </source>
</evidence>
<dbReference type="SUPFAM" id="SSF53850">
    <property type="entry name" value="Periplasmic binding protein-like II"/>
    <property type="match status" value="1"/>
</dbReference>
<dbReference type="Gene3D" id="3.40.190.10">
    <property type="entry name" value="Periplasmic binding protein-like II"/>
    <property type="match status" value="2"/>
</dbReference>
<dbReference type="EMBL" id="CP027059">
    <property type="protein sequence ID" value="UQZ86314.1"/>
    <property type="molecule type" value="Genomic_DNA"/>
</dbReference>